<dbReference type="AlphaFoldDB" id="A0A4V3WIX8"/>
<evidence type="ECO:0000259" key="3">
    <source>
        <dbReference type="Pfam" id="PF14383"/>
    </source>
</evidence>
<evidence type="ECO:0000313" key="5">
    <source>
        <dbReference type="Proteomes" id="UP000306102"/>
    </source>
</evidence>
<evidence type="ECO:0000313" key="4">
    <source>
        <dbReference type="EMBL" id="THF94636.1"/>
    </source>
</evidence>
<feature type="domain" description="DUF3741" evidence="3">
    <location>
        <begin position="172"/>
        <end position="194"/>
    </location>
</feature>
<dbReference type="GO" id="GO:0051513">
    <property type="term" value="P:regulation of monopolar cell growth"/>
    <property type="evidence" value="ECO:0007669"/>
    <property type="project" value="InterPro"/>
</dbReference>
<feature type="region of interest" description="Disordered" evidence="1">
    <location>
        <begin position="413"/>
        <end position="496"/>
    </location>
</feature>
<dbReference type="Pfam" id="PF14309">
    <property type="entry name" value="DUF4378"/>
    <property type="match status" value="1"/>
</dbReference>
<evidence type="ECO:0008006" key="6">
    <source>
        <dbReference type="Google" id="ProtNLM"/>
    </source>
</evidence>
<feature type="domain" description="DUF4378" evidence="2">
    <location>
        <begin position="617"/>
        <end position="759"/>
    </location>
</feature>
<name>A0A4V3WIX8_CAMSN</name>
<dbReference type="PANTHER" id="PTHR31680">
    <property type="entry name" value="LONGIFOLIA PROTEIN"/>
    <property type="match status" value="1"/>
</dbReference>
<dbReference type="STRING" id="542762.A0A4V3WIX8"/>
<proteinExistence type="predicted"/>
<sequence>MTTGIIHDQNLEKHIEKQMGCMAGFFQRFDRNHILTGKRLYATKRLPPTAAVDSLDSVGSPAVSIELEKPQQTRAMTSPSPDRLKVSPVTEMKSPTASVVTPAKSQLPLPLFEFKEGNRSSWKFCKETPRLSLDSRAIVDAKGSLYPKEIRTNTAIISANRCDDSEDGADGDDKRRSPSVIARLMGLEQLPHSNPEPMMKAELRRSASESRVSKDLFQYRFIDGSYVQQKQSNQSHFVGGNTNISSNVIRDNGGIENSKASFNVRSANPMKYCRRNAKSEPQNPPYRGGVGISPWKSPQQRKSFFDSEDSFPEPKQTMSVYREIEKRLKMRGIDEPSKDLETLKQILEALQLKGLLHSKPPEQIRHRNLAYEREESPIVVMKTSRSQILPINRRFGNDSPPATFRNRAGVRRNLSNIGETSPEIDRNVRNQGKARNSSSPARRRSLIVETQRKTNEFSAQRRVSSLHSPKLSPKSIGSNPTVTTRSPRNRKPTAEIDQKEKIAIFVEDESSSISESSVSTSSQTDTEKWKMEEYKEGRSLLERCDKLLHSIMEITAATELQPSPVSVLDSSFYKDESSSPSPVMKRSIDCKDFEEEIWSPAISPIQSKCECKSDDCDFLYISDILRASNYLPEDCDIFLLLEKQQYLQGKDTSEVSSLQRKLIFDTITEILNRNRQLPPWKLISCSNSSVAKPSLRQIWSEFQRIRERDNAEELCDIICSVLRKDLAGDGINGWGDCPVEMSEAVLDIERLIFKDLIGETIRDLAAFAGNNNVVSAPRRSRALKVRGRWVSQGLCGKLGTVENHYGLTWHEGLD</sequence>
<reference evidence="4 5" key="1">
    <citation type="journal article" date="2018" name="Proc. Natl. Acad. Sci. U.S.A.">
        <title>Draft genome sequence of Camellia sinensis var. sinensis provides insights into the evolution of the tea genome and tea quality.</title>
        <authorList>
            <person name="Wei C."/>
            <person name="Yang H."/>
            <person name="Wang S."/>
            <person name="Zhao J."/>
            <person name="Liu C."/>
            <person name="Gao L."/>
            <person name="Xia E."/>
            <person name="Lu Y."/>
            <person name="Tai Y."/>
            <person name="She G."/>
            <person name="Sun J."/>
            <person name="Cao H."/>
            <person name="Tong W."/>
            <person name="Gao Q."/>
            <person name="Li Y."/>
            <person name="Deng W."/>
            <person name="Jiang X."/>
            <person name="Wang W."/>
            <person name="Chen Q."/>
            <person name="Zhang S."/>
            <person name="Li H."/>
            <person name="Wu J."/>
            <person name="Wang P."/>
            <person name="Li P."/>
            <person name="Shi C."/>
            <person name="Zheng F."/>
            <person name="Jian J."/>
            <person name="Huang B."/>
            <person name="Shan D."/>
            <person name="Shi M."/>
            <person name="Fang C."/>
            <person name="Yue Y."/>
            <person name="Li F."/>
            <person name="Li D."/>
            <person name="Wei S."/>
            <person name="Han B."/>
            <person name="Jiang C."/>
            <person name="Yin Y."/>
            <person name="Xia T."/>
            <person name="Zhang Z."/>
            <person name="Bennetzen J.L."/>
            <person name="Zhao S."/>
            <person name="Wan X."/>
        </authorList>
    </citation>
    <scope>NUCLEOTIDE SEQUENCE [LARGE SCALE GENOMIC DNA]</scope>
    <source>
        <strain evidence="5">cv. Shuchazao</strain>
        <tissue evidence="4">Leaf</tissue>
    </source>
</reference>
<dbReference type="InterPro" id="IPR032795">
    <property type="entry name" value="DUF3741-assoc"/>
</dbReference>
<dbReference type="Proteomes" id="UP000306102">
    <property type="component" value="Unassembled WGS sequence"/>
</dbReference>
<feature type="region of interest" description="Disordered" evidence="1">
    <location>
        <begin position="69"/>
        <end position="93"/>
    </location>
</feature>
<dbReference type="InterPro" id="IPR025486">
    <property type="entry name" value="DUF4378"/>
</dbReference>
<dbReference type="EMBL" id="SDRB02013577">
    <property type="protein sequence ID" value="THF94636.1"/>
    <property type="molecule type" value="Genomic_DNA"/>
</dbReference>
<feature type="region of interest" description="Disordered" evidence="1">
    <location>
        <begin position="275"/>
        <end position="315"/>
    </location>
</feature>
<dbReference type="PANTHER" id="PTHR31680:SF12">
    <property type="entry name" value="OS11G0587300 PROTEIN"/>
    <property type="match status" value="1"/>
</dbReference>
<dbReference type="Pfam" id="PF14383">
    <property type="entry name" value="VARLMGL"/>
    <property type="match status" value="1"/>
</dbReference>
<evidence type="ECO:0000256" key="1">
    <source>
        <dbReference type="SAM" id="MobiDB-lite"/>
    </source>
</evidence>
<organism evidence="4 5">
    <name type="scientific">Camellia sinensis var. sinensis</name>
    <name type="common">China tea</name>
    <dbReference type="NCBI Taxonomy" id="542762"/>
    <lineage>
        <taxon>Eukaryota</taxon>
        <taxon>Viridiplantae</taxon>
        <taxon>Streptophyta</taxon>
        <taxon>Embryophyta</taxon>
        <taxon>Tracheophyta</taxon>
        <taxon>Spermatophyta</taxon>
        <taxon>Magnoliopsida</taxon>
        <taxon>eudicotyledons</taxon>
        <taxon>Gunneridae</taxon>
        <taxon>Pentapetalae</taxon>
        <taxon>asterids</taxon>
        <taxon>Ericales</taxon>
        <taxon>Theaceae</taxon>
        <taxon>Camellia</taxon>
    </lineage>
</organism>
<dbReference type="InterPro" id="IPR033334">
    <property type="entry name" value="LNG1/2"/>
</dbReference>
<keyword evidence="5" id="KW-1185">Reference proteome</keyword>
<feature type="compositionally biased region" description="Polar residues" evidence="1">
    <location>
        <begin position="476"/>
        <end position="486"/>
    </location>
</feature>
<feature type="compositionally biased region" description="Low complexity" evidence="1">
    <location>
        <begin position="465"/>
        <end position="475"/>
    </location>
</feature>
<accession>A0A4V3WIX8</accession>
<evidence type="ECO:0000259" key="2">
    <source>
        <dbReference type="Pfam" id="PF14309"/>
    </source>
</evidence>
<protein>
    <recommendedName>
        <fullName evidence="6">DUF4378 domain-containing protein</fullName>
    </recommendedName>
</protein>
<comment type="caution">
    <text evidence="4">The sequence shown here is derived from an EMBL/GenBank/DDBJ whole genome shotgun (WGS) entry which is preliminary data.</text>
</comment>
<gene>
    <name evidence="4" type="ORF">TEA_028054</name>
</gene>